<dbReference type="InterPro" id="IPR023997">
    <property type="entry name" value="TonB-dep_OMP_SusC/RagA_CS"/>
</dbReference>
<comment type="caution">
    <text evidence="11">The sequence shown here is derived from an EMBL/GenBank/DDBJ whole genome shotgun (WGS) entry which is preliminary data.</text>
</comment>
<evidence type="ECO:0000256" key="4">
    <source>
        <dbReference type="ARBA" id="ARBA00022692"/>
    </source>
</evidence>
<comment type="similarity">
    <text evidence="8">Belongs to the TonB-dependent receptor family.</text>
</comment>
<name>A0A1M6US28_9FLAO</name>
<dbReference type="SUPFAM" id="SSF56935">
    <property type="entry name" value="Porins"/>
    <property type="match status" value="1"/>
</dbReference>
<evidence type="ECO:0000313" key="12">
    <source>
        <dbReference type="Proteomes" id="UP000184031"/>
    </source>
</evidence>
<evidence type="ECO:0000259" key="9">
    <source>
        <dbReference type="SMART" id="SM00965"/>
    </source>
</evidence>
<evidence type="ECO:0000313" key="10">
    <source>
        <dbReference type="EMBL" id="SFC53625.1"/>
    </source>
</evidence>
<dbReference type="InterPro" id="IPR008969">
    <property type="entry name" value="CarboxyPept-like_regulatory"/>
</dbReference>
<dbReference type="InterPro" id="IPR012910">
    <property type="entry name" value="Plug_dom"/>
</dbReference>
<gene>
    <name evidence="10" type="ORF">SAMN04487891_11321</name>
    <name evidence="11" type="ORF">SAMN05216293_1747</name>
</gene>
<dbReference type="PANTHER" id="PTHR30069">
    <property type="entry name" value="TONB-DEPENDENT OUTER MEMBRANE RECEPTOR"/>
    <property type="match status" value="1"/>
</dbReference>
<dbReference type="Proteomes" id="UP000198940">
    <property type="component" value="Unassembled WGS sequence"/>
</dbReference>
<dbReference type="AlphaFoldDB" id="A0A1M6US28"/>
<dbReference type="PANTHER" id="PTHR30069:SF29">
    <property type="entry name" value="HEMOGLOBIN AND HEMOGLOBIN-HAPTOGLOBIN-BINDING PROTEIN 1-RELATED"/>
    <property type="match status" value="1"/>
</dbReference>
<keyword evidence="6 8" id="KW-0472">Membrane</keyword>
<dbReference type="Pfam" id="PF07660">
    <property type="entry name" value="STN"/>
    <property type="match status" value="1"/>
</dbReference>
<dbReference type="InterPro" id="IPR023996">
    <property type="entry name" value="TonB-dep_OMP_SusC/RagA"/>
</dbReference>
<evidence type="ECO:0000256" key="1">
    <source>
        <dbReference type="ARBA" id="ARBA00004571"/>
    </source>
</evidence>
<dbReference type="GO" id="GO:0015344">
    <property type="term" value="F:siderophore uptake transmembrane transporter activity"/>
    <property type="evidence" value="ECO:0007669"/>
    <property type="project" value="TreeGrafter"/>
</dbReference>
<evidence type="ECO:0000256" key="6">
    <source>
        <dbReference type="ARBA" id="ARBA00023136"/>
    </source>
</evidence>
<dbReference type="InterPro" id="IPR037066">
    <property type="entry name" value="Plug_dom_sf"/>
</dbReference>
<organism evidence="11 12">
    <name type="scientific">Flagellimonas taeanensis</name>
    <dbReference type="NCBI Taxonomy" id="1005926"/>
    <lineage>
        <taxon>Bacteria</taxon>
        <taxon>Pseudomonadati</taxon>
        <taxon>Bacteroidota</taxon>
        <taxon>Flavobacteriia</taxon>
        <taxon>Flavobacteriales</taxon>
        <taxon>Flavobacteriaceae</taxon>
        <taxon>Flagellimonas</taxon>
    </lineage>
</organism>
<dbReference type="GO" id="GO:0044718">
    <property type="term" value="P:siderophore transmembrane transport"/>
    <property type="evidence" value="ECO:0007669"/>
    <property type="project" value="TreeGrafter"/>
</dbReference>
<dbReference type="Pfam" id="PF07715">
    <property type="entry name" value="Plug"/>
    <property type="match status" value="1"/>
</dbReference>
<dbReference type="EMBL" id="FOKU01000013">
    <property type="protein sequence ID" value="SFC53625.1"/>
    <property type="molecule type" value="Genomic_DNA"/>
</dbReference>
<dbReference type="InterPro" id="IPR036942">
    <property type="entry name" value="Beta-barrel_TonB_sf"/>
</dbReference>
<dbReference type="EMBL" id="FRAT01000004">
    <property type="protein sequence ID" value="SHK72027.1"/>
    <property type="molecule type" value="Genomic_DNA"/>
</dbReference>
<dbReference type="Proteomes" id="UP000184031">
    <property type="component" value="Unassembled WGS sequence"/>
</dbReference>
<dbReference type="NCBIfam" id="TIGR04057">
    <property type="entry name" value="SusC_RagA_signa"/>
    <property type="match status" value="1"/>
</dbReference>
<keyword evidence="7 8" id="KW-0998">Cell outer membrane</keyword>
<keyword evidence="5" id="KW-0732">Signal</keyword>
<evidence type="ECO:0000256" key="3">
    <source>
        <dbReference type="ARBA" id="ARBA00022452"/>
    </source>
</evidence>
<dbReference type="InterPro" id="IPR011662">
    <property type="entry name" value="Secretin/TonB_short_N"/>
</dbReference>
<dbReference type="Gene3D" id="2.170.130.10">
    <property type="entry name" value="TonB-dependent receptor, plug domain"/>
    <property type="match status" value="1"/>
</dbReference>
<dbReference type="SUPFAM" id="SSF49464">
    <property type="entry name" value="Carboxypeptidase regulatory domain-like"/>
    <property type="match status" value="1"/>
</dbReference>
<accession>A0A1M6US28</accession>
<dbReference type="Gene3D" id="2.40.170.20">
    <property type="entry name" value="TonB-dependent receptor, beta-barrel domain"/>
    <property type="match status" value="1"/>
</dbReference>
<reference evidence="11 12" key="1">
    <citation type="submission" date="2016-11" db="EMBL/GenBank/DDBJ databases">
        <authorList>
            <person name="Varghese N."/>
            <person name="Submissions S."/>
        </authorList>
    </citation>
    <scope>NUCLEOTIDE SEQUENCE [LARGE SCALE GENOMIC DNA]</scope>
    <source>
        <strain evidence="11 12">CGMCC 1.12174</strain>
        <strain evidence="10 13">DSM 26351</strain>
    </source>
</reference>
<dbReference type="PROSITE" id="PS52016">
    <property type="entry name" value="TONB_DEPENDENT_REC_3"/>
    <property type="match status" value="1"/>
</dbReference>
<evidence type="ECO:0000256" key="5">
    <source>
        <dbReference type="ARBA" id="ARBA00022729"/>
    </source>
</evidence>
<comment type="subcellular location">
    <subcellularLocation>
        <location evidence="1 8">Cell outer membrane</location>
        <topology evidence="1 8">Multi-pass membrane protein</topology>
    </subcellularLocation>
</comment>
<evidence type="ECO:0000313" key="11">
    <source>
        <dbReference type="EMBL" id="SHK72027.1"/>
    </source>
</evidence>
<keyword evidence="2 8" id="KW-0813">Transport</keyword>
<dbReference type="STRING" id="1055723.SAMN05216293_1747"/>
<proteinExistence type="inferred from homology"/>
<evidence type="ECO:0000256" key="7">
    <source>
        <dbReference type="ARBA" id="ARBA00023237"/>
    </source>
</evidence>
<protein>
    <submittedName>
        <fullName evidence="11">TonB-linked outer membrane protein, SusC/RagA family</fullName>
    </submittedName>
</protein>
<keyword evidence="3 8" id="KW-1134">Transmembrane beta strand</keyword>
<dbReference type="NCBIfam" id="TIGR04056">
    <property type="entry name" value="OMP_RagA_SusC"/>
    <property type="match status" value="1"/>
</dbReference>
<keyword evidence="4 8" id="KW-0812">Transmembrane</keyword>
<feature type="domain" description="Secretin/TonB short N-terminal" evidence="9">
    <location>
        <begin position="67"/>
        <end position="118"/>
    </location>
</feature>
<dbReference type="GO" id="GO:0009279">
    <property type="term" value="C:cell outer membrane"/>
    <property type="evidence" value="ECO:0007669"/>
    <property type="project" value="UniProtKB-SubCell"/>
</dbReference>
<evidence type="ECO:0000313" key="13">
    <source>
        <dbReference type="Proteomes" id="UP000198940"/>
    </source>
</evidence>
<dbReference type="Gene3D" id="2.60.40.1120">
    <property type="entry name" value="Carboxypeptidase-like, regulatory domain"/>
    <property type="match status" value="1"/>
</dbReference>
<keyword evidence="13" id="KW-1185">Reference proteome</keyword>
<evidence type="ECO:0000256" key="2">
    <source>
        <dbReference type="ARBA" id="ARBA00022448"/>
    </source>
</evidence>
<dbReference type="SMART" id="SM00965">
    <property type="entry name" value="STN"/>
    <property type="match status" value="1"/>
</dbReference>
<sequence>MKNYIKSTLPCLTNNLSLTVKLTALFLTVSFFSTYANSYSQKTKLSLEMENVEISQVFEQIESVSEFKFFYDNKKVNAHRKVSINVDKKLITEILDQLFQGTNITYLFNKQQIILKTKSATDSATMEAGLPPFPDDNPQATISGTITDSNGVPIPGASVIEKGTTNGVAANFDGVYQITVQNSNAILLVSSIGFTRKEIPVGGATTLNIVLQEDTQNLNEVVVTALGIKQETKKLGYSIAQVDAEEVNVNRSSNFMNTLQGKVAGVNISSLSTGPGGSSKVRIRGQSSISGTNNPLIVVNGVPIDNTSFGTSPGSTGTEVGTNSGGVFSDGGDGFSSINPDDIESMTILKGATGAALYGSRAKDGVIMITTKSRGRQQGIGVTYNLNVMDHTPLDFTDYQYEYGQGEFGVRPTSANPTSGQWSFGERFQPGMTQVLFDGVEVPYVPVYDRIKKFYRSGTDVTNSISISSGSEKGGFNLSLSNLGSEGITPNNEFNRKTVNLGANYDLSDKLSIETHINYSYEKNVNPPNVGEQDNTIPVALFNMANSMPLDLLEEKKFDANGNEFVYSRFRNRTNPYFTLSEQFNEIRRDRIFGNVAARYKILSWLTGQIRVGQDYWSRSQEFNGFPTGQASRQAAPEPFFNGTYTQTARRYRETNVDFLLSGNLDFSEDLGLGFNVGGNQLRRRQELNQVDVTDFVIRDLYTVQNGRVKNPTFSMSERGINSLYGAVDLSYKDTYFLSGTARNDWFSTLAKENRSILYPSVSGSVLFSNWTGDSAEWLTLGKLRAAYAEVGSDTDVSPYSDALFYDINANFFPGPDGAPNPVAGANTSILPNPDLRPMRVKETEIGVDLRMFDNRVGLDVAVYRKTTIDQIIPAQISNSSGFISQLINSGESRSDGIEMLLNLTPIRNDDLRWDFSFNASYNKTKVISLLSDEEGESILVGNHVFNGYLYQVVGEEIGQLAGFGYKFDDQGRQIFANDGRPLRSDEIKFFGSALPKWVGGITNTVRYKDFNLSFLIDFKLGGKMISGTNFNAVRHGLHKMTLPGRDTGVIGEGVNQAGEPNTVATEPQTYWEVVRSQQLIEPIVYNSGFWKLRQITLGYDFQKFIPENSFVQGVTLSLIANNVAILKKWVPNIDPDSFAYSSDNVSGLESTGVPTTRSIGCNLNIKF</sequence>
<dbReference type="Pfam" id="PF13715">
    <property type="entry name" value="CarbopepD_reg_2"/>
    <property type="match status" value="1"/>
</dbReference>
<evidence type="ECO:0000256" key="8">
    <source>
        <dbReference type="PROSITE-ProRule" id="PRU01360"/>
    </source>
</evidence>
<dbReference type="InterPro" id="IPR039426">
    <property type="entry name" value="TonB-dep_rcpt-like"/>
</dbReference>